<evidence type="ECO:0000313" key="3">
    <source>
        <dbReference type="Proteomes" id="UP000759537"/>
    </source>
</evidence>
<evidence type="ECO:0000313" key="2">
    <source>
        <dbReference type="EMBL" id="KAF8484066.1"/>
    </source>
</evidence>
<dbReference type="SUPFAM" id="SSF54695">
    <property type="entry name" value="POZ domain"/>
    <property type="match status" value="1"/>
</dbReference>
<accession>A0A9P5N1W9</accession>
<evidence type="ECO:0000259" key="1">
    <source>
        <dbReference type="PROSITE" id="PS50097"/>
    </source>
</evidence>
<organism evidence="2 3">
    <name type="scientific">Russula ochroleuca</name>
    <dbReference type="NCBI Taxonomy" id="152965"/>
    <lineage>
        <taxon>Eukaryota</taxon>
        <taxon>Fungi</taxon>
        <taxon>Dikarya</taxon>
        <taxon>Basidiomycota</taxon>
        <taxon>Agaricomycotina</taxon>
        <taxon>Agaricomycetes</taxon>
        <taxon>Russulales</taxon>
        <taxon>Russulaceae</taxon>
        <taxon>Russula</taxon>
    </lineage>
</organism>
<dbReference type="Proteomes" id="UP000759537">
    <property type="component" value="Unassembled WGS sequence"/>
</dbReference>
<dbReference type="PROSITE" id="PS50097">
    <property type="entry name" value="BTB"/>
    <property type="match status" value="1"/>
</dbReference>
<reference evidence="2" key="1">
    <citation type="submission" date="2019-10" db="EMBL/GenBank/DDBJ databases">
        <authorList>
            <consortium name="DOE Joint Genome Institute"/>
            <person name="Kuo A."/>
            <person name="Miyauchi S."/>
            <person name="Kiss E."/>
            <person name="Drula E."/>
            <person name="Kohler A."/>
            <person name="Sanchez-Garcia M."/>
            <person name="Andreopoulos B."/>
            <person name="Barry K.W."/>
            <person name="Bonito G."/>
            <person name="Buee M."/>
            <person name="Carver A."/>
            <person name="Chen C."/>
            <person name="Cichocki N."/>
            <person name="Clum A."/>
            <person name="Culley D."/>
            <person name="Crous P.W."/>
            <person name="Fauchery L."/>
            <person name="Girlanda M."/>
            <person name="Hayes R."/>
            <person name="Keri Z."/>
            <person name="LaButti K."/>
            <person name="Lipzen A."/>
            <person name="Lombard V."/>
            <person name="Magnuson J."/>
            <person name="Maillard F."/>
            <person name="Morin E."/>
            <person name="Murat C."/>
            <person name="Nolan M."/>
            <person name="Ohm R."/>
            <person name="Pangilinan J."/>
            <person name="Pereira M."/>
            <person name="Perotto S."/>
            <person name="Peter M."/>
            <person name="Riley R."/>
            <person name="Sitrit Y."/>
            <person name="Stielow B."/>
            <person name="Szollosi G."/>
            <person name="Zifcakova L."/>
            <person name="Stursova M."/>
            <person name="Spatafora J.W."/>
            <person name="Tedersoo L."/>
            <person name="Vaario L.-M."/>
            <person name="Yamada A."/>
            <person name="Yan M."/>
            <person name="Wang P."/>
            <person name="Xu J."/>
            <person name="Bruns T."/>
            <person name="Baldrian P."/>
            <person name="Vilgalys R."/>
            <person name="Henrissat B."/>
            <person name="Grigoriev I.V."/>
            <person name="Hibbett D."/>
            <person name="Nagy L.G."/>
            <person name="Martin F.M."/>
        </authorList>
    </citation>
    <scope>NUCLEOTIDE SEQUENCE</scope>
    <source>
        <strain evidence="2">Prilba</strain>
    </source>
</reference>
<dbReference type="Pfam" id="PF00651">
    <property type="entry name" value="BTB"/>
    <property type="match status" value="2"/>
</dbReference>
<gene>
    <name evidence="2" type="ORF">DFH94DRAFT_646317</name>
</gene>
<keyword evidence="3" id="KW-1185">Reference proteome</keyword>
<dbReference type="OrthoDB" id="3357985at2759"/>
<dbReference type="SMART" id="SM00225">
    <property type="entry name" value="BTB"/>
    <property type="match status" value="2"/>
</dbReference>
<dbReference type="InterPro" id="IPR011333">
    <property type="entry name" value="SKP1/BTB/POZ_sf"/>
</dbReference>
<proteinExistence type="predicted"/>
<sequence>MATSLPEPRALSSASNLAEASFVEKLFNYPDADIILRSSDERDFRVLKLFIIKSSPVLNELIKTASESPVSVLPANTTPLPLVHLSESAAILCSLLTFVLPMLPVLPPNIEEMMELLSVAQKYEMDHILVHIRGSIALQDPPLICKSNALHVYSLAQKYGLRREVVQAARLTLKSTLTIESLEGKLDVMPGDHLHELWKYHQKVQLNLLSNVDGFRGSDAYKALNCLKCVELTSSGIPKWIDDYIRFMARNPSSFDLLEFQSALARHITNPPGPFTLKPCLSCWSLPRQAIDEFWTALTTFVHANMEEAESAFSITEGDASFMDHIGVAAVTLALPECLDISNADVVVQSSNFANFRIHKAILASSSQFFRDMFSLPQPSDGETVDGLPVVRLSEDAELVRALITVLYPIPSQIPTSYERVLALLAAAQKYDMSFVQSSIRAEVIRRGLPALTEAQAFRAFAIAFSNNLSPEIGTTARLTLDFPLTFESLGDELRLFRGSALRELAGFRKRCRDDIVSCLESFLDAHKGPSKIWIGCPKPKAQLSSSATQPSNTSMFSFGQSRVAQPSGELVGSFDFGLSAINNDKLTLPPWLHDLFTQQIGELKQYFTHSLIRPSSIRDKYLAALMKHSPTPNDCPTCLMVHTHEGEGYRAELEQMLTHARNQASAAFELQRLLCVLNTRCP</sequence>
<protein>
    <recommendedName>
        <fullName evidence="1">BTB domain-containing protein</fullName>
    </recommendedName>
</protein>
<dbReference type="CDD" id="cd18186">
    <property type="entry name" value="BTB_POZ_ZBTB_KLHL-like"/>
    <property type="match status" value="1"/>
</dbReference>
<reference evidence="2" key="2">
    <citation type="journal article" date="2020" name="Nat. Commun.">
        <title>Large-scale genome sequencing of mycorrhizal fungi provides insights into the early evolution of symbiotic traits.</title>
        <authorList>
            <person name="Miyauchi S."/>
            <person name="Kiss E."/>
            <person name="Kuo A."/>
            <person name="Drula E."/>
            <person name="Kohler A."/>
            <person name="Sanchez-Garcia M."/>
            <person name="Morin E."/>
            <person name="Andreopoulos B."/>
            <person name="Barry K.W."/>
            <person name="Bonito G."/>
            <person name="Buee M."/>
            <person name="Carver A."/>
            <person name="Chen C."/>
            <person name="Cichocki N."/>
            <person name="Clum A."/>
            <person name="Culley D."/>
            <person name="Crous P.W."/>
            <person name="Fauchery L."/>
            <person name="Girlanda M."/>
            <person name="Hayes R.D."/>
            <person name="Keri Z."/>
            <person name="LaButti K."/>
            <person name="Lipzen A."/>
            <person name="Lombard V."/>
            <person name="Magnuson J."/>
            <person name="Maillard F."/>
            <person name="Murat C."/>
            <person name="Nolan M."/>
            <person name="Ohm R.A."/>
            <person name="Pangilinan J."/>
            <person name="Pereira M.F."/>
            <person name="Perotto S."/>
            <person name="Peter M."/>
            <person name="Pfister S."/>
            <person name="Riley R."/>
            <person name="Sitrit Y."/>
            <person name="Stielow J.B."/>
            <person name="Szollosi G."/>
            <person name="Zifcakova L."/>
            <person name="Stursova M."/>
            <person name="Spatafora J.W."/>
            <person name="Tedersoo L."/>
            <person name="Vaario L.M."/>
            <person name="Yamada A."/>
            <person name="Yan M."/>
            <person name="Wang P."/>
            <person name="Xu J."/>
            <person name="Bruns T."/>
            <person name="Baldrian P."/>
            <person name="Vilgalys R."/>
            <person name="Dunand C."/>
            <person name="Henrissat B."/>
            <person name="Grigoriev I.V."/>
            <person name="Hibbett D."/>
            <person name="Nagy L.G."/>
            <person name="Martin F.M."/>
        </authorList>
    </citation>
    <scope>NUCLEOTIDE SEQUENCE</scope>
    <source>
        <strain evidence="2">Prilba</strain>
    </source>
</reference>
<name>A0A9P5N1W9_9AGAM</name>
<dbReference type="Gene3D" id="3.30.710.10">
    <property type="entry name" value="Potassium Channel Kv1.1, Chain A"/>
    <property type="match status" value="2"/>
</dbReference>
<feature type="domain" description="BTB" evidence="1">
    <location>
        <begin position="344"/>
        <end position="416"/>
    </location>
</feature>
<dbReference type="EMBL" id="WHVB01000004">
    <property type="protein sequence ID" value="KAF8484066.1"/>
    <property type="molecule type" value="Genomic_DNA"/>
</dbReference>
<comment type="caution">
    <text evidence="2">The sequence shown here is derived from an EMBL/GenBank/DDBJ whole genome shotgun (WGS) entry which is preliminary data.</text>
</comment>
<dbReference type="AlphaFoldDB" id="A0A9P5N1W9"/>
<dbReference type="InterPro" id="IPR000210">
    <property type="entry name" value="BTB/POZ_dom"/>
</dbReference>